<organism evidence="2 3">
    <name type="scientific">Solanum tuberosum</name>
    <name type="common">Potato</name>
    <dbReference type="NCBI Taxonomy" id="4113"/>
    <lineage>
        <taxon>Eukaryota</taxon>
        <taxon>Viridiplantae</taxon>
        <taxon>Streptophyta</taxon>
        <taxon>Embryophyta</taxon>
        <taxon>Tracheophyta</taxon>
        <taxon>Spermatophyta</taxon>
        <taxon>Magnoliopsida</taxon>
        <taxon>eudicotyledons</taxon>
        <taxon>Gunneridae</taxon>
        <taxon>Pentapetalae</taxon>
        <taxon>asterids</taxon>
        <taxon>lamiids</taxon>
        <taxon>Solanales</taxon>
        <taxon>Solanaceae</taxon>
        <taxon>Solanoideae</taxon>
        <taxon>Solaneae</taxon>
        <taxon>Solanum</taxon>
    </lineage>
</organism>
<sequence length="120" mass="13654">MESHSHDILSTKFDGKNYPMWEFHFRIFVQGENLFGILDGSTTKPNEDKEKQVWHANSARVMSWILNSASVQLGSRDVKASQKEYKQGDKDIQSYYSGLMAIWSEQDQSFGGNLSSTGIK</sequence>
<feature type="domain" description="Retrotransposon Copia-like N-terminal" evidence="1">
    <location>
        <begin position="2"/>
        <end position="46"/>
    </location>
</feature>
<keyword evidence="3" id="KW-1185">Reference proteome</keyword>
<dbReference type="InterPro" id="IPR029472">
    <property type="entry name" value="Copia-like_N"/>
</dbReference>
<dbReference type="PANTHER" id="PTHR37610">
    <property type="entry name" value="CCHC-TYPE DOMAIN-CONTAINING PROTEIN"/>
    <property type="match status" value="1"/>
</dbReference>
<proteinExistence type="predicted"/>
<reference evidence="2 3" key="1">
    <citation type="journal article" date="2021" name="bioRxiv">
        <title>Chromosome-scale and haplotype-resolved genome assembly of a tetraploid potato cultivar.</title>
        <authorList>
            <person name="Sun H."/>
            <person name="Jiao W.-B."/>
            <person name="Krause K."/>
            <person name="Campoy J.A."/>
            <person name="Goel M."/>
            <person name="Folz-Donahue K."/>
            <person name="Kukat C."/>
            <person name="Huettel B."/>
            <person name="Schneeberger K."/>
        </authorList>
    </citation>
    <scope>NUCLEOTIDE SEQUENCE [LARGE SCALE GENOMIC DNA]</scope>
    <source>
        <strain evidence="2">SolTubOtavaFocal</strain>
        <tissue evidence="2">Leaves</tissue>
    </source>
</reference>
<evidence type="ECO:0000313" key="2">
    <source>
        <dbReference type="EMBL" id="KAH0738290.1"/>
    </source>
</evidence>
<evidence type="ECO:0000313" key="3">
    <source>
        <dbReference type="Proteomes" id="UP000826656"/>
    </source>
</evidence>
<dbReference type="EMBL" id="JAIVGD010000028">
    <property type="protein sequence ID" value="KAH0738290.1"/>
    <property type="molecule type" value="Genomic_DNA"/>
</dbReference>
<evidence type="ECO:0000259" key="1">
    <source>
        <dbReference type="Pfam" id="PF14244"/>
    </source>
</evidence>
<dbReference type="Proteomes" id="UP000826656">
    <property type="component" value="Unassembled WGS sequence"/>
</dbReference>
<protein>
    <recommendedName>
        <fullName evidence="1">Retrotransposon Copia-like N-terminal domain-containing protein</fullName>
    </recommendedName>
</protein>
<comment type="caution">
    <text evidence="2">The sequence shown here is derived from an EMBL/GenBank/DDBJ whole genome shotgun (WGS) entry which is preliminary data.</text>
</comment>
<name>A0ABQ7TY27_SOLTU</name>
<dbReference type="Pfam" id="PF14244">
    <property type="entry name" value="Retrotran_gag_3"/>
    <property type="match status" value="1"/>
</dbReference>
<accession>A0ABQ7TY27</accession>
<dbReference type="PANTHER" id="PTHR37610:SF77">
    <property type="entry name" value="INTEGRASE CATALYTIC DOMAIN-CONTAINING PROTEIN"/>
    <property type="match status" value="1"/>
</dbReference>
<gene>
    <name evidence="2" type="ORF">KY290_036995</name>
</gene>